<feature type="domain" description="Glycosyl transferase family 1" evidence="3">
    <location>
        <begin position="215"/>
        <end position="351"/>
    </location>
</feature>
<name>A0A1H2SUN8_9RHOB</name>
<dbReference type="PANTHER" id="PTHR12526:SF510">
    <property type="entry name" value="D-INOSITOL 3-PHOSPHATE GLYCOSYLTRANSFERASE"/>
    <property type="match status" value="1"/>
</dbReference>
<protein>
    <submittedName>
        <fullName evidence="4">Glycosyl transferases group 1</fullName>
    </submittedName>
</protein>
<dbReference type="Proteomes" id="UP000182944">
    <property type="component" value="Unassembled WGS sequence"/>
</dbReference>
<sequence length="392" mass="41631">MGKGPNRIVCISDFCDDPHPGAPSADIGRDWSAAASPLIADDRRPPRVTGGYLERLPLAAVAAGLVDQAEIWSWTAHDERADSAAGRLTGAPDPDRPRLTRRVFRADGHPAPYGSADARAHLAAAGAPDILCVWGLGVEAALLDACGGAVRIYNSIDAPALRIPDDVAARFDLFLTGAEWQSEAIRARVPGARTLVLPIGPEFASGETFHPTGAPKDRDVVYVACTQPYKRHHVLFDALAANPGTTALLVVGYGHLTDELRADAARRGLDVEIVGPMPHDEVNRQINRARVGVVCGRDDGAPAILTEYMLAGLPVLANADLSCGLQYITPETGLAAAEGPAFAAALRRLIDTADRYDPRPVALDRWGWPASIARLGAEIEAIRRAREGKDAA</sequence>
<dbReference type="AlphaFoldDB" id="A0A1H2SUN8"/>
<proteinExistence type="predicted"/>
<evidence type="ECO:0000313" key="4">
    <source>
        <dbReference type="EMBL" id="SDW35393.1"/>
    </source>
</evidence>
<organism evidence="4 5">
    <name type="scientific">Paracoccus sanguinis</name>
    <dbReference type="NCBI Taxonomy" id="1545044"/>
    <lineage>
        <taxon>Bacteria</taxon>
        <taxon>Pseudomonadati</taxon>
        <taxon>Pseudomonadota</taxon>
        <taxon>Alphaproteobacteria</taxon>
        <taxon>Rhodobacterales</taxon>
        <taxon>Paracoccaceae</taxon>
        <taxon>Paracoccus</taxon>
    </lineage>
</organism>
<dbReference type="GO" id="GO:0016757">
    <property type="term" value="F:glycosyltransferase activity"/>
    <property type="evidence" value="ECO:0007669"/>
    <property type="project" value="UniProtKB-KW"/>
</dbReference>
<dbReference type="EMBL" id="FNNA01000001">
    <property type="protein sequence ID" value="SDW35393.1"/>
    <property type="molecule type" value="Genomic_DNA"/>
</dbReference>
<dbReference type="Gene3D" id="3.40.50.2000">
    <property type="entry name" value="Glycogen Phosphorylase B"/>
    <property type="match status" value="1"/>
</dbReference>
<evidence type="ECO:0000256" key="1">
    <source>
        <dbReference type="ARBA" id="ARBA00022676"/>
    </source>
</evidence>
<dbReference type="PANTHER" id="PTHR12526">
    <property type="entry name" value="GLYCOSYLTRANSFERASE"/>
    <property type="match status" value="1"/>
</dbReference>
<keyword evidence="1" id="KW-0328">Glycosyltransferase</keyword>
<keyword evidence="2 4" id="KW-0808">Transferase</keyword>
<dbReference type="STRING" id="1545044.SAMN05444276_101745"/>
<accession>A0A1H2SUN8</accession>
<evidence type="ECO:0000313" key="5">
    <source>
        <dbReference type="Proteomes" id="UP000182944"/>
    </source>
</evidence>
<keyword evidence="5" id="KW-1185">Reference proteome</keyword>
<dbReference type="RefSeq" id="WP_036734106.1">
    <property type="nucleotide sequence ID" value="NZ_FNNA01000001.1"/>
</dbReference>
<dbReference type="Pfam" id="PF00534">
    <property type="entry name" value="Glycos_transf_1"/>
    <property type="match status" value="1"/>
</dbReference>
<evidence type="ECO:0000256" key="2">
    <source>
        <dbReference type="ARBA" id="ARBA00022679"/>
    </source>
</evidence>
<dbReference type="InterPro" id="IPR001296">
    <property type="entry name" value="Glyco_trans_1"/>
</dbReference>
<evidence type="ECO:0000259" key="3">
    <source>
        <dbReference type="Pfam" id="PF00534"/>
    </source>
</evidence>
<gene>
    <name evidence="4" type="ORF">SAMN05444276_101745</name>
</gene>
<reference evidence="5" key="1">
    <citation type="submission" date="2016-10" db="EMBL/GenBank/DDBJ databases">
        <authorList>
            <person name="Varghese N."/>
            <person name="Submissions S."/>
        </authorList>
    </citation>
    <scope>NUCLEOTIDE SEQUENCE [LARGE SCALE GENOMIC DNA]</scope>
    <source>
        <strain evidence="5">DSM 29303</strain>
    </source>
</reference>
<dbReference type="OrthoDB" id="8298935at2"/>
<dbReference type="SUPFAM" id="SSF53756">
    <property type="entry name" value="UDP-Glycosyltransferase/glycogen phosphorylase"/>
    <property type="match status" value="1"/>
</dbReference>